<reference evidence="1" key="1">
    <citation type="journal article" date="2022" name="bioRxiv">
        <title>Population genetic analysis of Ophidiomyces ophidiicola, the causative agent of snake fungal disease, indicates recent introductions to the USA.</title>
        <authorList>
            <person name="Ladner J.T."/>
            <person name="Palmer J.M."/>
            <person name="Ettinger C.L."/>
            <person name="Stajich J.E."/>
            <person name="Farrell T.M."/>
            <person name="Glorioso B.M."/>
            <person name="Lawson B."/>
            <person name="Price S.J."/>
            <person name="Stengle A.G."/>
            <person name="Grear D.A."/>
            <person name="Lorch J.M."/>
        </authorList>
    </citation>
    <scope>NUCLEOTIDE SEQUENCE</scope>
    <source>
        <strain evidence="1">NWHC 24266-5</strain>
    </source>
</reference>
<accession>A0ACB8UTC9</accession>
<organism evidence="1">
    <name type="scientific">Ophidiomyces ophidiicola</name>
    <dbReference type="NCBI Taxonomy" id="1387563"/>
    <lineage>
        <taxon>Eukaryota</taxon>
        <taxon>Fungi</taxon>
        <taxon>Dikarya</taxon>
        <taxon>Ascomycota</taxon>
        <taxon>Pezizomycotina</taxon>
        <taxon>Eurotiomycetes</taxon>
        <taxon>Eurotiomycetidae</taxon>
        <taxon>Onygenales</taxon>
        <taxon>Onygenaceae</taxon>
        <taxon>Ophidiomyces</taxon>
    </lineage>
</organism>
<protein>
    <submittedName>
        <fullName evidence="1">Uncharacterized protein</fullName>
    </submittedName>
</protein>
<evidence type="ECO:0000313" key="1">
    <source>
        <dbReference type="EMBL" id="KAI2384472.1"/>
    </source>
</evidence>
<dbReference type="EMBL" id="JALBCA010000072">
    <property type="protein sequence ID" value="KAI2384472.1"/>
    <property type="molecule type" value="Genomic_DNA"/>
</dbReference>
<comment type="caution">
    <text evidence="1">The sequence shown here is derived from an EMBL/GenBank/DDBJ whole genome shotgun (WGS) entry which is preliminary data.</text>
</comment>
<name>A0ACB8UTC9_9EURO</name>
<gene>
    <name evidence="1" type="ORF">LOY88_004629</name>
</gene>
<proteinExistence type="predicted"/>
<sequence length="228" mass="23896">MAPLLLATLALAMAAICTAAALPPSAEGSRIVGGVEAKLGELPSTVALVEGGQRSGGGILIGPKLVLTAAHCAYNTSMDFKIRAGALKWNEKEVSESPTISYAKLPKRESDPTAKSKVTTAGWGRIAIDEEASVTLRRVTVSVVDRSTCRAAYQKLNLPVTENMVCAAEPGKDSCSGDSGGPLYDDATKDLVGVVSWGFQCAEPGFPGVYVRVGKYIEWIAKNNKAPQ</sequence>